<sequence length="411" mass="45978">MKYPSLVRLLRRDQIIPEWSNRPCPHCGAGKLSKLTFYPYRKVWAHRCSAKFCQKYVQPHEFHPIFVQGAGASKTSLQTQASILLCATAAVPQHCLSKIMDVDDKIVSRIYNNLDIARARFVLAHEKRIQYGGSARWEDVEADEVDLGKGLVENYDKPKLNTKWEQWLGVVQRGSPGSLRLIRLDPPLTKPRSPGPGPIRKRDWKPVAKQYLEGRRIVLHTDGASLTADEMAVIGQSVPRDKDNSDTKLDWTDEEKALASYIANKSTQVYNFANEIFVRQYLVLFNNEENLKNAVERFEVRFRPAVCRSHGMVDVLVRSSETSVNPGGSGGSSRNVRVGVDARHDCGRERSYEPRRGDPSTPMSPPMHSGTQSLGLEAYGNDPEESVSPRKTVKDIKSGLEGSVFGNSGSS</sequence>
<dbReference type="AlphaFoldDB" id="A0A1Q9D2G7"/>
<keyword evidence="3" id="KW-1185">Reference proteome</keyword>
<name>A0A1Q9D2G7_SYMMI</name>
<proteinExistence type="predicted"/>
<feature type="region of interest" description="Disordered" evidence="1">
    <location>
        <begin position="321"/>
        <end position="411"/>
    </location>
</feature>
<evidence type="ECO:0000313" key="2">
    <source>
        <dbReference type="EMBL" id="OLP89379.1"/>
    </source>
</evidence>
<feature type="region of interest" description="Disordered" evidence="1">
    <location>
        <begin position="182"/>
        <end position="201"/>
    </location>
</feature>
<comment type="caution">
    <text evidence="2">The sequence shown here is derived from an EMBL/GenBank/DDBJ whole genome shotgun (WGS) entry which is preliminary data.</text>
</comment>
<evidence type="ECO:0000313" key="3">
    <source>
        <dbReference type="Proteomes" id="UP000186817"/>
    </source>
</evidence>
<evidence type="ECO:0000256" key="1">
    <source>
        <dbReference type="SAM" id="MobiDB-lite"/>
    </source>
</evidence>
<protein>
    <submittedName>
        <fullName evidence="2">Uncharacterized protein</fullName>
    </submittedName>
</protein>
<organism evidence="2 3">
    <name type="scientific">Symbiodinium microadriaticum</name>
    <name type="common">Dinoflagellate</name>
    <name type="synonym">Zooxanthella microadriatica</name>
    <dbReference type="NCBI Taxonomy" id="2951"/>
    <lineage>
        <taxon>Eukaryota</taxon>
        <taxon>Sar</taxon>
        <taxon>Alveolata</taxon>
        <taxon>Dinophyceae</taxon>
        <taxon>Suessiales</taxon>
        <taxon>Symbiodiniaceae</taxon>
        <taxon>Symbiodinium</taxon>
    </lineage>
</organism>
<accession>A0A1Q9D2G7</accession>
<reference evidence="2 3" key="1">
    <citation type="submission" date="2016-02" db="EMBL/GenBank/DDBJ databases">
        <title>Genome analysis of coral dinoflagellate symbionts highlights evolutionary adaptations to a symbiotic lifestyle.</title>
        <authorList>
            <person name="Aranda M."/>
            <person name="Li Y."/>
            <person name="Liew Y.J."/>
            <person name="Baumgarten S."/>
            <person name="Simakov O."/>
            <person name="Wilson M."/>
            <person name="Piel J."/>
            <person name="Ashoor H."/>
            <person name="Bougouffa S."/>
            <person name="Bajic V.B."/>
            <person name="Ryu T."/>
            <person name="Ravasi T."/>
            <person name="Bayer T."/>
            <person name="Micklem G."/>
            <person name="Kim H."/>
            <person name="Bhak J."/>
            <person name="Lajeunesse T.C."/>
            <person name="Voolstra C.R."/>
        </authorList>
    </citation>
    <scope>NUCLEOTIDE SEQUENCE [LARGE SCALE GENOMIC DNA]</scope>
    <source>
        <strain evidence="2 3">CCMP2467</strain>
    </source>
</reference>
<feature type="compositionally biased region" description="Basic and acidic residues" evidence="1">
    <location>
        <begin position="340"/>
        <end position="358"/>
    </location>
</feature>
<dbReference type="Proteomes" id="UP000186817">
    <property type="component" value="Unassembled WGS sequence"/>
</dbReference>
<dbReference type="EMBL" id="LSRX01000763">
    <property type="protein sequence ID" value="OLP89379.1"/>
    <property type="molecule type" value="Genomic_DNA"/>
</dbReference>
<gene>
    <name evidence="2" type="ORF">AK812_SmicGene29179</name>
</gene>